<dbReference type="InterPro" id="IPR037682">
    <property type="entry name" value="TonB_C"/>
</dbReference>
<protein>
    <submittedName>
        <fullName evidence="3">TonB protein C-terminal</fullName>
    </submittedName>
</protein>
<evidence type="ECO:0000313" key="4">
    <source>
        <dbReference type="Proteomes" id="UP000199024"/>
    </source>
</evidence>
<feature type="domain" description="TonB C-terminal" evidence="2">
    <location>
        <begin position="50"/>
        <end position="140"/>
    </location>
</feature>
<dbReference type="GO" id="GO:0055085">
    <property type="term" value="P:transmembrane transport"/>
    <property type="evidence" value="ECO:0007669"/>
    <property type="project" value="InterPro"/>
</dbReference>
<gene>
    <name evidence="3" type="ORF">SAMN05421771_2831</name>
</gene>
<feature type="signal peptide" evidence="1">
    <location>
        <begin position="1"/>
        <end position="25"/>
    </location>
</feature>
<accession>A0A1I6MK20</accession>
<sequence length="140" mass="15278">MAKVTWVRISLTVLACWAWVAQGQALNPSRLPPDEAKFCPGEEFHPRVSSGTMAGQLISRPDPIFPPEAAKAHVSGSVVLRICIGTDGHVKNLMPISGPEMLRKSYIDAVSRWVYRPYMLNGVPVPVMTTVTLNFEFGGG</sequence>
<dbReference type="Gene3D" id="3.30.1150.10">
    <property type="match status" value="1"/>
</dbReference>
<dbReference type="Proteomes" id="UP000199024">
    <property type="component" value="Unassembled WGS sequence"/>
</dbReference>
<dbReference type="SUPFAM" id="SSF74653">
    <property type="entry name" value="TolA/TonB C-terminal domain"/>
    <property type="match status" value="1"/>
</dbReference>
<dbReference type="Pfam" id="PF03544">
    <property type="entry name" value="TonB_C"/>
    <property type="match status" value="1"/>
</dbReference>
<reference evidence="3 4" key="1">
    <citation type="submission" date="2016-10" db="EMBL/GenBank/DDBJ databases">
        <authorList>
            <person name="de Groot N.N."/>
        </authorList>
    </citation>
    <scope>NUCLEOTIDE SEQUENCE [LARGE SCALE GENOMIC DNA]</scope>
    <source>
        <strain evidence="3 4">DSM 21001</strain>
    </source>
</reference>
<name>A0A1I6MK20_9BACT</name>
<dbReference type="STRING" id="474950.SAMN05421771_2831"/>
<feature type="chain" id="PRO_5011436592" evidence="1">
    <location>
        <begin position="26"/>
        <end position="140"/>
    </location>
</feature>
<proteinExistence type="predicted"/>
<dbReference type="RefSeq" id="WP_175529033.1">
    <property type="nucleotide sequence ID" value="NZ_FOZL01000001.1"/>
</dbReference>
<evidence type="ECO:0000313" key="3">
    <source>
        <dbReference type="EMBL" id="SFS16033.1"/>
    </source>
</evidence>
<dbReference type="PROSITE" id="PS52015">
    <property type="entry name" value="TONB_CTD"/>
    <property type="match status" value="1"/>
</dbReference>
<dbReference type="AlphaFoldDB" id="A0A1I6MK20"/>
<keyword evidence="4" id="KW-1185">Reference proteome</keyword>
<organism evidence="3 4">
    <name type="scientific">Granulicella pectinivorans</name>
    <dbReference type="NCBI Taxonomy" id="474950"/>
    <lineage>
        <taxon>Bacteria</taxon>
        <taxon>Pseudomonadati</taxon>
        <taxon>Acidobacteriota</taxon>
        <taxon>Terriglobia</taxon>
        <taxon>Terriglobales</taxon>
        <taxon>Acidobacteriaceae</taxon>
        <taxon>Granulicella</taxon>
    </lineage>
</organism>
<evidence type="ECO:0000256" key="1">
    <source>
        <dbReference type="SAM" id="SignalP"/>
    </source>
</evidence>
<dbReference type="EMBL" id="FOZL01000001">
    <property type="protein sequence ID" value="SFS16033.1"/>
    <property type="molecule type" value="Genomic_DNA"/>
</dbReference>
<keyword evidence="1" id="KW-0732">Signal</keyword>
<evidence type="ECO:0000259" key="2">
    <source>
        <dbReference type="PROSITE" id="PS52015"/>
    </source>
</evidence>